<evidence type="ECO:0000313" key="1">
    <source>
        <dbReference type="EMBL" id="KGA93335.1"/>
    </source>
</evidence>
<dbReference type="Proteomes" id="UP000029452">
    <property type="component" value="Unassembled WGS sequence"/>
</dbReference>
<gene>
    <name evidence="1" type="ORF">LptCag_0371</name>
</gene>
<organism evidence="1 2">
    <name type="scientific">Leptospirillum ferriphilum</name>
    <dbReference type="NCBI Taxonomy" id="178606"/>
    <lineage>
        <taxon>Bacteria</taxon>
        <taxon>Pseudomonadati</taxon>
        <taxon>Nitrospirota</taxon>
        <taxon>Nitrospiria</taxon>
        <taxon>Nitrospirales</taxon>
        <taxon>Nitrospiraceae</taxon>
        <taxon>Leptospirillum</taxon>
    </lineage>
</organism>
<name>A0A094W9Y5_9BACT</name>
<protein>
    <submittedName>
        <fullName evidence="1">Uncharacterized protein</fullName>
    </submittedName>
</protein>
<evidence type="ECO:0000313" key="2">
    <source>
        <dbReference type="Proteomes" id="UP000029452"/>
    </source>
</evidence>
<dbReference type="AlphaFoldDB" id="A0A094W9Y5"/>
<reference evidence="1 2" key="1">
    <citation type="submission" date="2014-06" db="EMBL/GenBank/DDBJ databases">
        <title>Draft genome sequence of iron oxidizing acidophile Leptospirillum ferriphilum DSM14647.</title>
        <authorList>
            <person name="Cardenas J.P."/>
            <person name="Lazcano M."/>
            <person name="Ossandon F.J."/>
            <person name="Corbett M."/>
            <person name="Holmes D.S."/>
            <person name="Watkin E."/>
        </authorList>
    </citation>
    <scope>NUCLEOTIDE SEQUENCE [LARGE SCALE GENOMIC DNA]</scope>
    <source>
        <strain evidence="1 2">DSM 14647</strain>
    </source>
</reference>
<dbReference type="EMBL" id="JPGK01000007">
    <property type="protein sequence ID" value="KGA93335.1"/>
    <property type="molecule type" value="Genomic_DNA"/>
</dbReference>
<accession>A0A094W9Y5</accession>
<proteinExistence type="predicted"/>
<dbReference type="PATRIC" id="fig|178606.4.peg.1961"/>
<comment type="caution">
    <text evidence="1">The sequence shown here is derived from an EMBL/GenBank/DDBJ whole genome shotgun (WGS) entry which is preliminary data.</text>
</comment>
<sequence length="52" mass="6216">MILWCARESVKIRRRLFSLRMRGESLISSKKVLFFLPILFQKHFSQGFWGIG</sequence>